<dbReference type="eggNOG" id="COG3240">
    <property type="taxonomic scope" value="Bacteria"/>
</dbReference>
<feature type="transmembrane region" description="Helical" evidence="2">
    <location>
        <begin position="523"/>
        <end position="541"/>
    </location>
</feature>
<dbReference type="Proteomes" id="UP000000343">
    <property type="component" value="Chromosome"/>
</dbReference>
<dbReference type="RefSeq" id="WP_013579104.1">
    <property type="nucleotide sequence ID" value="NC_015064.1"/>
</dbReference>
<dbReference type="InterPro" id="IPR001087">
    <property type="entry name" value="GDSL"/>
</dbReference>
<keyword evidence="1" id="KW-0378">Hydrolase</keyword>
<feature type="transmembrane region" description="Helical" evidence="2">
    <location>
        <begin position="498"/>
        <end position="516"/>
    </location>
</feature>
<evidence type="ECO:0000256" key="1">
    <source>
        <dbReference type="ARBA" id="ARBA00022801"/>
    </source>
</evidence>
<evidence type="ECO:0000259" key="4">
    <source>
        <dbReference type="Pfam" id="PF16640"/>
    </source>
</evidence>
<dbReference type="InterPro" id="IPR032109">
    <property type="entry name" value="Big_3_5"/>
</dbReference>
<name>E8WZW5_GRATM</name>
<dbReference type="InterPro" id="IPR051058">
    <property type="entry name" value="GDSL_Est/Lipase"/>
</dbReference>
<dbReference type="SUPFAM" id="SSF52266">
    <property type="entry name" value="SGNH hydrolase"/>
    <property type="match status" value="1"/>
</dbReference>
<dbReference type="KEGG" id="acm:AciX9_0706"/>
<evidence type="ECO:0000313" key="6">
    <source>
        <dbReference type="Proteomes" id="UP000000343"/>
    </source>
</evidence>
<sequence length="579" mass="57939">MSALRHALTVALLVFSAVLLHAQAYTSIVVIGDSLSDTGNDAHVSTALYTAAAAVPTPATGYTQGSFTDGADTAPAAQLYSGVWIKQLAAMLAAKPPVLNSLDGGANYAYGFAFTGSGTTPFAYGPGNVFTFPVNNMGLQLSTYLATNPTITSKTLFVVWGGANDILNATSSAAVTTAAANEAAVIQALIAAGATDFIIPNLPPLGAVPRLNTTASAASATAAAAGFNQALAAYVAALPAANPGKSLHLYSLDVFTLFNTIIAAPSTYGFANVTISSNFLAVNPDTYLFWDGLHPTTAGHHQLALAAAALIAPGATTTTLASSNLSANLNASVTLTATVKSPAGIPTGVVTFFDGTTAIGNGQLNTAGVATYTTSSLTAGTHNITAAYVASQYFNASTSTALSEVVTAPAISLTATPVGLTIASGSTGSEALTVATVGGLSGTVSLSCAPLPSPLTCTFSPATLTFAGANNTLTSTLTVNTAGVNISQLNRTRPGSNTLQAIAACSLLPFFGVLVFRRRHLRSLPLLCLLLLFSSGAVLGLSGCSGSSSANAPKGLYTIPVTATGGSATSSLSFVVTVN</sequence>
<dbReference type="PaxDb" id="1198114-AciX9_0706"/>
<proteinExistence type="predicted"/>
<dbReference type="PROSITE" id="PS01098">
    <property type="entry name" value="LIPASE_GDSL_SER"/>
    <property type="match status" value="1"/>
</dbReference>
<dbReference type="CDD" id="cd01846">
    <property type="entry name" value="fatty_acyltransferase_like"/>
    <property type="match status" value="1"/>
</dbReference>
<keyword evidence="2" id="KW-0472">Membrane</keyword>
<evidence type="ECO:0000256" key="3">
    <source>
        <dbReference type="SAM" id="SignalP"/>
    </source>
</evidence>
<dbReference type="Pfam" id="PF16640">
    <property type="entry name" value="Big_3_5"/>
    <property type="match status" value="1"/>
</dbReference>
<dbReference type="EMBL" id="CP002480">
    <property type="protein sequence ID" value="ADW67776.1"/>
    <property type="molecule type" value="Genomic_DNA"/>
</dbReference>
<dbReference type="PANTHER" id="PTHR45648">
    <property type="entry name" value="GDSL LIPASE/ACYLHYDROLASE FAMILY PROTEIN (AFU_ORTHOLOGUE AFUA_4G14700)"/>
    <property type="match status" value="1"/>
</dbReference>
<dbReference type="GO" id="GO:0006629">
    <property type="term" value="P:lipid metabolic process"/>
    <property type="evidence" value="ECO:0007669"/>
    <property type="project" value="InterPro"/>
</dbReference>
<feature type="signal peptide" evidence="3">
    <location>
        <begin position="1"/>
        <end position="22"/>
    </location>
</feature>
<dbReference type="HOGENOM" id="CLU_470724_0_0_0"/>
<dbReference type="InterPro" id="IPR008265">
    <property type="entry name" value="Lipase_GDSL_AS"/>
</dbReference>
<accession>E8WZW5</accession>
<keyword evidence="3" id="KW-0732">Signal</keyword>
<evidence type="ECO:0000313" key="5">
    <source>
        <dbReference type="EMBL" id="ADW67776.1"/>
    </source>
</evidence>
<feature type="domain" description="Bacterial Ig-like" evidence="4">
    <location>
        <begin position="321"/>
        <end position="407"/>
    </location>
</feature>
<organism evidence="6">
    <name type="scientific">Granulicella tundricola (strain ATCC BAA-1859 / DSM 23138 / MP5ACTX9)</name>
    <dbReference type="NCBI Taxonomy" id="1198114"/>
    <lineage>
        <taxon>Bacteria</taxon>
        <taxon>Pseudomonadati</taxon>
        <taxon>Acidobacteriota</taxon>
        <taxon>Terriglobia</taxon>
        <taxon>Terriglobales</taxon>
        <taxon>Acidobacteriaceae</taxon>
        <taxon>Granulicella</taxon>
    </lineage>
</organism>
<keyword evidence="2" id="KW-0812">Transmembrane</keyword>
<dbReference type="GO" id="GO:0016298">
    <property type="term" value="F:lipase activity"/>
    <property type="evidence" value="ECO:0007669"/>
    <property type="project" value="InterPro"/>
</dbReference>
<dbReference type="InterPro" id="IPR013783">
    <property type="entry name" value="Ig-like_fold"/>
</dbReference>
<evidence type="ECO:0000256" key="2">
    <source>
        <dbReference type="SAM" id="Phobius"/>
    </source>
</evidence>
<gene>
    <name evidence="5" type="ordered locus">AciX9_0706</name>
</gene>
<dbReference type="PANTHER" id="PTHR45648:SF22">
    <property type="entry name" value="GDSL LIPASE_ACYLHYDROLASE FAMILY PROTEIN (AFU_ORTHOLOGUE AFUA_4G14700)"/>
    <property type="match status" value="1"/>
</dbReference>
<protein>
    <submittedName>
        <fullName evidence="5">Lipolytic protein G-D-S-L family</fullName>
    </submittedName>
</protein>
<keyword evidence="6" id="KW-1185">Reference proteome</keyword>
<reference evidence="6" key="1">
    <citation type="submission" date="2011-01" db="EMBL/GenBank/DDBJ databases">
        <title>Complete sequence of chromosome of Acidobacterium sp. MP5ACTX9.</title>
        <authorList>
            <consortium name="US DOE Joint Genome Institute"/>
            <person name="Lucas S."/>
            <person name="Copeland A."/>
            <person name="Lapidus A."/>
            <person name="Cheng J.-F."/>
            <person name="Goodwin L."/>
            <person name="Pitluck S."/>
            <person name="Teshima H."/>
            <person name="Detter J.C."/>
            <person name="Han C."/>
            <person name="Tapia R."/>
            <person name="Land M."/>
            <person name="Hauser L."/>
            <person name="Kyrpides N."/>
            <person name="Ivanova N."/>
            <person name="Ovchinnikova G."/>
            <person name="Pagani I."/>
            <person name="Rawat S.R."/>
            <person name="Mannisto M."/>
            <person name="Haggblom M.M."/>
            <person name="Woyke T."/>
        </authorList>
    </citation>
    <scope>NUCLEOTIDE SEQUENCE [LARGE SCALE GENOMIC DNA]</scope>
    <source>
        <strain evidence="6">MP5ACTX9</strain>
    </source>
</reference>
<feature type="chain" id="PRO_5003234022" evidence="3">
    <location>
        <begin position="23"/>
        <end position="579"/>
    </location>
</feature>
<dbReference type="Pfam" id="PF00657">
    <property type="entry name" value="Lipase_GDSL"/>
    <property type="match status" value="1"/>
</dbReference>
<dbReference type="InterPro" id="IPR036514">
    <property type="entry name" value="SGNH_hydro_sf"/>
</dbReference>
<dbReference type="AlphaFoldDB" id="E8WZW5"/>
<keyword evidence="2" id="KW-1133">Transmembrane helix</keyword>
<dbReference type="Gene3D" id="2.60.40.10">
    <property type="entry name" value="Immunoglobulins"/>
    <property type="match status" value="1"/>
</dbReference>
<dbReference type="OrthoDB" id="5292073at2"/>
<dbReference type="STRING" id="1198114.AciX9_0706"/>
<dbReference type="Gene3D" id="3.40.50.1110">
    <property type="entry name" value="SGNH hydrolase"/>
    <property type="match status" value="1"/>
</dbReference>